<gene>
    <name evidence="1" type="ORF">DM01DRAFT_1079575</name>
</gene>
<organism evidence="1 2">
    <name type="scientific">Hesseltinella vesiculosa</name>
    <dbReference type="NCBI Taxonomy" id="101127"/>
    <lineage>
        <taxon>Eukaryota</taxon>
        <taxon>Fungi</taxon>
        <taxon>Fungi incertae sedis</taxon>
        <taxon>Mucoromycota</taxon>
        <taxon>Mucoromycotina</taxon>
        <taxon>Mucoromycetes</taxon>
        <taxon>Mucorales</taxon>
        <taxon>Cunninghamellaceae</taxon>
        <taxon>Hesseltinella</taxon>
    </lineage>
</organism>
<dbReference type="AlphaFoldDB" id="A0A1X2GES7"/>
<sequence>MYLNKSCPPVKLGANTFGRDALAATCFAARGAGQFLDYEVPPSRFESFFCLYYTPFP</sequence>
<dbReference type="EMBL" id="MCGT01000020">
    <property type="protein sequence ID" value="ORX51539.1"/>
    <property type="molecule type" value="Genomic_DNA"/>
</dbReference>
<keyword evidence="2" id="KW-1185">Reference proteome</keyword>
<proteinExistence type="predicted"/>
<comment type="caution">
    <text evidence="1">The sequence shown here is derived from an EMBL/GenBank/DDBJ whole genome shotgun (WGS) entry which is preliminary data.</text>
</comment>
<dbReference type="Proteomes" id="UP000242146">
    <property type="component" value="Unassembled WGS sequence"/>
</dbReference>
<dbReference type="OrthoDB" id="2289379at2759"/>
<name>A0A1X2GES7_9FUNG</name>
<evidence type="ECO:0000313" key="2">
    <source>
        <dbReference type="Proteomes" id="UP000242146"/>
    </source>
</evidence>
<accession>A0A1X2GES7</accession>
<reference evidence="1 2" key="1">
    <citation type="submission" date="2016-07" db="EMBL/GenBank/DDBJ databases">
        <title>Pervasive Adenine N6-methylation of Active Genes in Fungi.</title>
        <authorList>
            <consortium name="DOE Joint Genome Institute"/>
            <person name="Mondo S.J."/>
            <person name="Dannebaum R.O."/>
            <person name="Kuo R.C."/>
            <person name="Labutti K."/>
            <person name="Haridas S."/>
            <person name="Kuo A."/>
            <person name="Salamov A."/>
            <person name="Ahrendt S.R."/>
            <person name="Lipzen A."/>
            <person name="Sullivan W."/>
            <person name="Andreopoulos W.B."/>
            <person name="Clum A."/>
            <person name="Lindquist E."/>
            <person name="Daum C."/>
            <person name="Ramamoorthy G.K."/>
            <person name="Gryganskyi A."/>
            <person name="Culley D."/>
            <person name="Magnuson J.K."/>
            <person name="James T.Y."/>
            <person name="O'Malley M.A."/>
            <person name="Stajich J.E."/>
            <person name="Spatafora J.W."/>
            <person name="Visel A."/>
            <person name="Grigoriev I.V."/>
        </authorList>
    </citation>
    <scope>NUCLEOTIDE SEQUENCE [LARGE SCALE GENOMIC DNA]</scope>
    <source>
        <strain evidence="1 2">NRRL 3301</strain>
    </source>
</reference>
<protein>
    <submittedName>
        <fullName evidence="1">Uncharacterized protein</fullName>
    </submittedName>
</protein>
<evidence type="ECO:0000313" key="1">
    <source>
        <dbReference type="EMBL" id="ORX51539.1"/>
    </source>
</evidence>